<geneLocation type="plasmid" evidence="2 3">
    <name>pKRAD01</name>
</geneLocation>
<dbReference type="Proteomes" id="UP000001116">
    <property type="component" value="Plasmid pKRAD01"/>
</dbReference>
<evidence type="ECO:0000256" key="1">
    <source>
        <dbReference type="SAM" id="MobiDB-lite"/>
    </source>
</evidence>
<dbReference type="KEGG" id="kra:Krad_4638"/>
<feature type="region of interest" description="Disordered" evidence="1">
    <location>
        <begin position="1"/>
        <end position="191"/>
    </location>
</feature>
<gene>
    <name evidence="2" type="ordered locus">Krad_4638</name>
</gene>
<dbReference type="HOGENOM" id="CLU_926792_0_0_11"/>
<reference evidence="3" key="1">
    <citation type="journal article" date="2008" name="PLoS ONE">
        <title>Survival in nuclear waste, extreme resistance, and potential applications gleaned from the genome sequence of Kineococcus radiotolerans SRS30216.</title>
        <authorList>
            <person name="Bagwell C.E."/>
            <person name="Bhat S."/>
            <person name="Hawkins G.M."/>
            <person name="Smith B.W."/>
            <person name="Biswas T."/>
            <person name="Hoover T.R."/>
            <person name="Saunders E."/>
            <person name="Han C.S."/>
            <person name="Tsodikov O.V."/>
            <person name="Shimkets L.J."/>
        </authorList>
    </citation>
    <scope>NUCLEOTIDE SEQUENCE [LARGE SCALE GENOMIC DNA]</scope>
    <source>
        <strain evidence="3">ATCC BAA-149 / DSM 14245 / SRS30216</strain>
    </source>
</reference>
<protein>
    <submittedName>
        <fullName evidence="2">Uncharacterized protein</fullName>
    </submittedName>
</protein>
<organism evidence="2 3">
    <name type="scientific">Kineococcus radiotolerans (strain ATCC BAA-149 / DSM 14245 / SRS30216)</name>
    <dbReference type="NCBI Taxonomy" id="266940"/>
    <lineage>
        <taxon>Bacteria</taxon>
        <taxon>Bacillati</taxon>
        <taxon>Actinomycetota</taxon>
        <taxon>Actinomycetes</taxon>
        <taxon>Kineosporiales</taxon>
        <taxon>Kineosporiaceae</taxon>
        <taxon>Kineococcus</taxon>
    </lineage>
</organism>
<evidence type="ECO:0000313" key="2">
    <source>
        <dbReference type="EMBL" id="ABS06097.1"/>
    </source>
</evidence>
<sequence length="300" mass="30953">MSSNTPGPAKPARGLPTPEIDLASAFQPSSAVDHTKGLGGMSRRRPVRAADSRVSEAGARAGESETKSMAAGEGSSPAPRGRQAGPAEPARLEVVEPLKQPGEQGASPEGATQAPGAGDVTQDPTALRTGAPVATRTESAPRARRTRSVATGEGATSRRARSGSPTSSARRTAAGDEPKASGRPAATKGGVAYVPAATRDLLARLRGDRGRTLGELVLKALNAQHAQLAELMQQRRPQVVEGPLFSMAPPPSQVPTVQIAMRLSQAHWDVLDTLVEQYGAANRGELIDAVVQAEYGSTSA</sequence>
<name>A6WH08_KINRD</name>
<evidence type="ECO:0000313" key="3">
    <source>
        <dbReference type="Proteomes" id="UP000001116"/>
    </source>
</evidence>
<proteinExistence type="predicted"/>
<accession>A6WH08</accession>
<keyword evidence="2" id="KW-0614">Plasmid</keyword>
<dbReference type="EMBL" id="CP000751">
    <property type="protein sequence ID" value="ABS06097.1"/>
    <property type="molecule type" value="Genomic_DNA"/>
</dbReference>
<dbReference type="AlphaFoldDB" id="A6WH08"/>
<keyword evidence="3" id="KW-1185">Reference proteome</keyword>